<feature type="domain" description="C-type lectin" evidence="8">
    <location>
        <begin position="63"/>
        <end position="207"/>
    </location>
</feature>
<dbReference type="PROSITE" id="PS01209">
    <property type="entry name" value="LDLRA_1"/>
    <property type="match status" value="1"/>
</dbReference>
<dbReference type="InterPro" id="IPR001304">
    <property type="entry name" value="C-type_lectin-like"/>
</dbReference>
<evidence type="ECO:0000256" key="6">
    <source>
        <dbReference type="PROSITE-ProRule" id="PRU00302"/>
    </source>
</evidence>
<dbReference type="Gene3D" id="2.60.120.290">
    <property type="entry name" value="Spermadhesin, CUB domain"/>
    <property type="match status" value="2"/>
</dbReference>
<dbReference type="WBParaSite" id="ACRNAN_Path_101.g367.t1">
    <property type="protein sequence ID" value="ACRNAN_Path_101.g367.t1"/>
    <property type="gene ID" value="ACRNAN_Path_101.g367"/>
</dbReference>
<dbReference type="InterPro" id="IPR000436">
    <property type="entry name" value="Sushi_SCR_CCP_dom"/>
</dbReference>
<keyword evidence="6" id="KW-0768">Sushi</keyword>
<evidence type="ECO:0000256" key="4">
    <source>
        <dbReference type="PROSITE-ProRule" id="PRU00059"/>
    </source>
</evidence>
<dbReference type="SMART" id="SM00034">
    <property type="entry name" value="CLECT"/>
    <property type="match status" value="1"/>
</dbReference>
<evidence type="ECO:0000256" key="5">
    <source>
        <dbReference type="PROSITE-ProRule" id="PRU00124"/>
    </source>
</evidence>
<dbReference type="Pfam" id="PF00084">
    <property type="entry name" value="Sushi"/>
    <property type="match status" value="1"/>
</dbReference>
<feature type="domain" description="CUB" evidence="7">
    <location>
        <begin position="253"/>
        <end position="354"/>
    </location>
</feature>
<keyword evidence="2" id="KW-0677">Repeat</keyword>
<evidence type="ECO:0000256" key="1">
    <source>
        <dbReference type="ARBA" id="ARBA00022729"/>
    </source>
</evidence>
<evidence type="ECO:0000259" key="9">
    <source>
        <dbReference type="PROSITE" id="PS50923"/>
    </source>
</evidence>
<accession>A0A914BUE5</accession>
<dbReference type="PROSITE" id="PS01180">
    <property type="entry name" value="CUB"/>
    <property type="match status" value="2"/>
</dbReference>
<dbReference type="CDD" id="cd00112">
    <property type="entry name" value="LDLa"/>
    <property type="match status" value="1"/>
</dbReference>
<keyword evidence="10" id="KW-1185">Reference proteome</keyword>
<keyword evidence="3 6" id="KW-1015">Disulfide bond</keyword>
<dbReference type="SMART" id="SM00032">
    <property type="entry name" value="CCP"/>
    <property type="match status" value="2"/>
</dbReference>
<evidence type="ECO:0000259" key="8">
    <source>
        <dbReference type="PROSITE" id="PS50041"/>
    </source>
</evidence>
<dbReference type="SUPFAM" id="SSF49854">
    <property type="entry name" value="Spermadhesin, CUB domain"/>
    <property type="match status" value="3"/>
</dbReference>
<protein>
    <submittedName>
        <fullName evidence="11">Uncharacterized protein</fullName>
    </submittedName>
</protein>
<organism evidence="10 11">
    <name type="scientific">Acrobeloides nanus</name>
    <dbReference type="NCBI Taxonomy" id="290746"/>
    <lineage>
        <taxon>Eukaryota</taxon>
        <taxon>Metazoa</taxon>
        <taxon>Ecdysozoa</taxon>
        <taxon>Nematoda</taxon>
        <taxon>Chromadorea</taxon>
        <taxon>Rhabditida</taxon>
        <taxon>Tylenchina</taxon>
        <taxon>Cephalobomorpha</taxon>
        <taxon>Cephaloboidea</taxon>
        <taxon>Cephalobidae</taxon>
        <taxon>Acrobeloides</taxon>
    </lineage>
</organism>
<comment type="caution">
    <text evidence="6">Lacks conserved residue(s) required for the propagation of feature annotation.</text>
</comment>
<dbReference type="InterPro" id="IPR000859">
    <property type="entry name" value="CUB_dom"/>
</dbReference>
<dbReference type="InterPro" id="IPR016186">
    <property type="entry name" value="C-type_lectin-like/link_sf"/>
</dbReference>
<dbReference type="Pfam" id="PF00431">
    <property type="entry name" value="CUB"/>
    <property type="match status" value="2"/>
</dbReference>
<feature type="domain" description="Sushi" evidence="9">
    <location>
        <begin position="579"/>
        <end position="640"/>
    </location>
</feature>
<evidence type="ECO:0000259" key="7">
    <source>
        <dbReference type="PROSITE" id="PS01180"/>
    </source>
</evidence>
<dbReference type="CDD" id="cd00033">
    <property type="entry name" value="CCP"/>
    <property type="match status" value="1"/>
</dbReference>
<dbReference type="Proteomes" id="UP000887540">
    <property type="component" value="Unplaced"/>
</dbReference>
<dbReference type="PANTHER" id="PTHR24251">
    <property type="entry name" value="OVOCHYMASE-RELATED"/>
    <property type="match status" value="1"/>
</dbReference>
<dbReference type="Pfam" id="PF00057">
    <property type="entry name" value="Ldl_recept_a"/>
    <property type="match status" value="1"/>
</dbReference>
<evidence type="ECO:0000256" key="2">
    <source>
        <dbReference type="ARBA" id="ARBA00022737"/>
    </source>
</evidence>
<dbReference type="Gene3D" id="4.10.400.10">
    <property type="entry name" value="Low-density Lipoprotein Receptor"/>
    <property type="match status" value="1"/>
</dbReference>
<feature type="disulfide bond" evidence="5">
    <location>
        <begin position="231"/>
        <end position="246"/>
    </location>
</feature>
<dbReference type="Gene3D" id="3.10.100.10">
    <property type="entry name" value="Mannose-Binding Protein A, subunit A"/>
    <property type="match status" value="1"/>
</dbReference>
<dbReference type="InterPro" id="IPR035914">
    <property type="entry name" value="Sperma_CUB_dom_sf"/>
</dbReference>
<dbReference type="InterPro" id="IPR023415">
    <property type="entry name" value="LDLR_class-A_CS"/>
</dbReference>
<evidence type="ECO:0000256" key="3">
    <source>
        <dbReference type="ARBA" id="ARBA00023157"/>
    </source>
</evidence>
<dbReference type="PROSITE" id="PS50041">
    <property type="entry name" value="C_TYPE_LECTIN_2"/>
    <property type="match status" value="1"/>
</dbReference>
<evidence type="ECO:0000313" key="11">
    <source>
        <dbReference type="WBParaSite" id="ACRNAN_Path_101.g367.t1"/>
    </source>
</evidence>
<dbReference type="AlphaFoldDB" id="A0A914BUE5"/>
<keyword evidence="1" id="KW-0732">Signal</keyword>
<feature type="disulfide bond" evidence="6">
    <location>
        <begin position="611"/>
        <end position="638"/>
    </location>
</feature>
<dbReference type="PROSITE" id="PS50068">
    <property type="entry name" value="LDLRA_2"/>
    <property type="match status" value="1"/>
</dbReference>
<dbReference type="Gene3D" id="2.10.70.10">
    <property type="entry name" value="Complement Module, domain 1"/>
    <property type="match status" value="1"/>
</dbReference>
<dbReference type="CDD" id="cd00041">
    <property type="entry name" value="CUB"/>
    <property type="match status" value="2"/>
</dbReference>
<evidence type="ECO:0000313" key="10">
    <source>
        <dbReference type="Proteomes" id="UP000887540"/>
    </source>
</evidence>
<name>A0A914BUE5_9BILA</name>
<dbReference type="SMART" id="SM00042">
    <property type="entry name" value="CUB"/>
    <property type="match status" value="2"/>
</dbReference>
<dbReference type="InterPro" id="IPR002172">
    <property type="entry name" value="LDrepeatLR_classA_rpt"/>
</dbReference>
<feature type="disulfide bond" evidence="4">
    <location>
        <begin position="253"/>
        <end position="280"/>
    </location>
</feature>
<dbReference type="InterPro" id="IPR035976">
    <property type="entry name" value="Sushi/SCR/CCP_sf"/>
</dbReference>
<feature type="domain" description="CUB" evidence="7">
    <location>
        <begin position="359"/>
        <end position="471"/>
    </location>
</feature>
<sequence>MSAIGEVDKEVACTIWQVKQRWACSYVANAEIVYPYNIGDINATCPDNATCYNNATCPGWQKFGTHCFLLINQSLPFSDANNFCLSPDNGPSVAYRIDNWFLTRTIVENYAQLQSLDGHVAFWTGFYLVKSSNNLLPQYINRTSAINSTSIYNPLWAWTEPDLDFVEIQYANSSNISCIAMDIDLNNETNYGWKLHDCNDRLPFICQTFICYDDDFRCKDNSGCIPRTAVCDNFTDCQDRSDEQNCKHDYCDCGALIHRDHYSQIYSPGFNGPCNKKVQCDYQIIQNPGTHIRLNFISLDLSKDDTLIIEGIDSDEQFPLTSQKSFTYLTSGSRIRIRFSHSSGNGFQLQYFVEDVDSCIRRFESWNGTFSPPRQLPENGHYKNSLDCIWTIANKENGFIGLQIPTFELAITDWLVIYDGMPSQRNIFGNFTCFNPPPTAFATDAAVVNFRFYSAPSSVGDDGFQVTFKQSCLNERLTSSYGVIESPNFRTPSKRTPFHCSWIIQVPHQEGLSGCEFSVFFDNLNLTNKDWITVESGSELITIDAFSLPILMHRAKTPRLMIDMFAETWQFASKISYSIDCQPPMLNDPYTVMTYTEPNRFAYRSTVSFHCFPGYTLSGYSVIQCQLGGKWSLPVPSCLTSVCVVTNITNGYIASLNRTLGVMTWGCLNGYFPDELFQSTCNNSVWVPPPECLGR</sequence>
<reference evidence="11" key="1">
    <citation type="submission" date="2022-11" db="UniProtKB">
        <authorList>
            <consortium name="WormBaseParasite"/>
        </authorList>
    </citation>
    <scope>IDENTIFICATION</scope>
</reference>
<dbReference type="SUPFAM" id="SSF56436">
    <property type="entry name" value="C-type lectin-like"/>
    <property type="match status" value="1"/>
</dbReference>
<dbReference type="InterPro" id="IPR016187">
    <property type="entry name" value="CTDL_fold"/>
</dbReference>
<dbReference type="SUPFAM" id="SSF57424">
    <property type="entry name" value="LDL receptor-like module"/>
    <property type="match status" value="1"/>
</dbReference>
<dbReference type="PROSITE" id="PS50923">
    <property type="entry name" value="SUSHI"/>
    <property type="match status" value="1"/>
</dbReference>
<proteinExistence type="predicted"/>
<dbReference type="SUPFAM" id="SSF57535">
    <property type="entry name" value="Complement control module/SCR domain"/>
    <property type="match status" value="1"/>
</dbReference>
<dbReference type="SMART" id="SM00192">
    <property type="entry name" value="LDLa"/>
    <property type="match status" value="1"/>
</dbReference>
<dbReference type="InterPro" id="IPR036055">
    <property type="entry name" value="LDL_receptor-like_sf"/>
</dbReference>
<dbReference type="CDD" id="cd00037">
    <property type="entry name" value="CLECT"/>
    <property type="match status" value="1"/>
</dbReference>